<protein>
    <submittedName>
        <fullName evidence="1">Transcriptional regulator</fullName>
    </submittedName>
</protein>
<proteinExistence type="predicted"/>
<sequence>MYSRKIVDKALALHRFGWSNQYVARTCGVSEKAVTHWINGTRRAKAKDAERTAYCPKCGDSQLDARAYSYLLGLYLGDGYIGAITKGVYYLSIICSDTWPGLKKECETALARVYPVSVFKVQREGCTEVKSTSKHWPCIFPQNGKGPKHSRPIVLEPWQRTIVDEHPEALIRGLIHSDGCRVTNRIRKKRKSADGQADYYEYPRYHFTNASTDIVRVLTDALDQLDIPWKVHVNKREPRYRDAHIVSISRKEAVARMDAFVGPKY</sequence>
<dbReference type="SUPFAM" id="SSF55608">
    <property type="entry name" value="Homing endonucleases"/>
    <property type="match status" value="1"/>
</dbReference>
<reference evidence="1" key="1">
    <citation type="submission" date="2021-05" db="EMBL/GenBank/DDBJ databases">
        <authorList>
            <person name="Kaiqin L."/>
            <person name="Jian G."/>
        </authorList>
    </citation>
    <scope>NUCLEOTIDE SEQUENCE</scope>
    <source>
        <strain evidence="1">HDS5</strain>
    </source>
</reference>
<dbReference type="InterPro" id="IPR027434">
    <property type="entry name" value="Homing_endonucl"/>
</dbReference>
<dbReference type="Gene3D" id="3.10.28.10">
    <property type="entry name" value="Homing endonucleases"/>
    <property type="match status" value="1"/>
</dbReference>
<dbReference type="EMBL" id="CP074402">
    <property type="protein sequence ID" value="QVJ03314.1"/>
    <property type="molecule type" value="Genomic_DNA"/>
</dbReference>
<dbReference type="KEGG" id="nec:KGD82_18125"/>
<evidence type="ECO:0000313" key="1">
    <source>
        <dbReference type="EMBL" id="QVJ03314.1"/>
    </source>
</evidence>
<organism evidence="1 2">
    <name type="scientific">Nocardiopsis eucommiae</name>
    <dbReference type="NCBI Taxonomy" id="2831970"/>
    <lineage>
        <taxon>Bacteria</taxon>
        <taxon>Bacillati</taxon>
        <taxon>Actinomycetota</taxon>
        <taxon>Actinomycetes</taxon>
        <taxon>Streptosporangiales</taxon>
        <taxon>Nocardiopsidaceae</taxon>
        <taxon>Nocardiopsis</taxon>
    </lineage>
</organism>
<accession>A0A975LCE0</accession>
<name>A0A975LCE0_9ACTN</name>
<dbReference type="AlphaFoldDB" id="A0A975LCE0"/>
<dbReference type="Proteomes" id="UP000682416">
    <property type="component" value="Chromosome"/>
</dbReference>
<evidence type="ECO:0000313" key="2">
    <source>
        <dbReference type="Proteomes" id="UP000682416"/>
    </source>
</evidence>
<gene>
    <name evidence="1" type="ORF">KGD82_18125</name>
</gene>
<keyword evidence="2" id="KW-1185">Reference proteome</keyword>